<feature type="domain" description="Response regulatory" evidence="2">
    <location>
        <begin position="5"/>
        <end position="126"/>
    </location>
</feature>
<protein>
    <recommendedName>
        <fullName evidence="2">Response regulatory domain-containing protein</fullName>
    </recommendedName>
</protein>
<accession>A0ABP8HQW9</accession>
<dbReference type="Gene3D" id="3.40.50.2300">
    <property type="match status" value="1"/>
</dbReference>
<gene>
    <name evidence="3" type="ORF">GCM10023184_42780</name>
</gene>
<proteinExistence type="predicted"/>
<keyword evidence="1" id="KW-0597">Phosphoprotein</keyword>
<evidence type="ECO:0000259" key="2">
    <source>
        <dbReference type="PROSITE" id="PS50110"/>
    </source>
</evidence>
<keyword evidence="4" id="KW-1185">Reference proteome</keyword>
<dbReference type="InterPro" id="IPR011006">
    <property type="entry name" value="CheY-like_superfamily"/>
</dbReference>
<evidence type="ECO:0000313" key="4">
    <source>
        <dbReference type="Proteomes" id="UP001501725"/>
    </source>
</evidence>
<dbReference type="SMART" id="SM00448">
    <property type="entry name" value="REC"/>
    <property type="match status" value="1"/>
</dbReference>
<name>A0ABP8HQW9_9BACT</name>
<dbReference type="Proteomes" id="UP001501725">
    <property type="component" value="Unassembled WGS sequence"/>
</dbReference>
<dbReference type="InterPro" id="IPR001789">
    <property type="entry name" value="Sig_transdc_resp-reg_receiver"/>
</dbReference>
<dbReference type="EMBL" id="BAABGY010000016">
    <property type="protein sequence ID" value="GAA4342946.1"/>
    <property type="molecule type" value="Genomic_DNA"/>
</dbReference>
<dbReference type="PROSITE" id="PS50110">
    <property type="entry name" value="RESPONSE_REGULATORY"/>
    <property type="match status" value="1"/>
</dbReference>
<evidence type="ECO:0000313" key="3">
    <source>
        <dbReference type="EMBL" id="GAA4342946.1"/>
    </source>
</evidence>
<dbReference type="PANTHER" id="PTHR44520">
    <property type="entry name" value="RESPONSE REGULATOR RCP1-RELATED"/>
    <property type="match status" value="1"/>
</dbReference>
<dbReference type="InterPro" id="IPR052893">
    <property type="entry name" value="TCS_response_regulator"/>
</dbReference>
<dbReference type="Pfam" id="PF00072">
    <property type="entry name" value="Response_reg"/>
    <property type="match status" value="1"/>
</dbReference>
<dbReference type="RefSeq" id="WP_345257999.1">
    <property type="nucleotide sequence ID" value="NZ_BAABGY010000016.1"/>
</dbReference>
<feature type="modified residue" description="4-aspartylphosphate" evidence="1">
    <location>
        <position position="59"/>
    </location>
</feature>
<reference evidence="4" key="1">
    <citation type="journal article" date="2019" name="Int. J. Syst. Evol. Microbiol.">
        <title>The Global Catalogue of Microorganisms (GCM) 10K type strain sequencing project: providing services to taxonomists for standard genome sequencing and annotation.</title>
        <authorList>
            <consortium name="The Broad Institute Genomics Platform"/>
            <consortium name="The Broad Institute Genome Sequencing Center for Infectious Disease"/>
            <person name="Wu L."/>
            <person name="Ma J."/>
        </authorList>
    </citation>
    <scope>NUCLEOTIDE SEQUENCE [LARGE SCALE GENOMIC DNA]</scope>
    <source>
        <strain evidence="4">JCM 17919</strain>
    </source>
</reference>
<sequence>MQRARILFVDDDPDDRELIERLLREEGLGDYRILSGGRDLLQHLHALPDTGLPEVVVLDLNMPAIGGRELVHVLKDFERYQSIIVFLLTTAPRGPEVAECIRSGAAGYYGKPGNVAAWRELLHELYGIATDSWVEPGSERG</sequence>
<evidence type="ECO:0000256" key="1">
    <source>
        <dbReference type="PROSITE-ProRule" id="PRU00169"/>
    </source>
</evidence>
<dbReference type="SUPFAM" id="SSF52172">
    <property type="entry name" value="CheY-like"/>
    <property type="match status" value="1"/>
</dbReference>
<comment type="caution">
    <text evidence="3">The sequence shown here is derived from an EMBL/GenBank/DDBJ whole genome shotgun (WGS) entry which is preliminary data.</text>
</comment>
<organism evidence="3 4">
    <name type="scientific">Flaviaesturariibacter amylovorans</name>
    <dbReference type="NCBI Taxonomy" id="1084520"/>
    <lineage>
        <taxon>Bacteria</taxon>
        <taxon>Pseudomonadati</taxon>
        <taxon>Bacteroidota</taxon>
        <taxon>Chitinophagia</taxon>
        <taxon>Chitinophagales</taxon>
        <taxon>Chitinophagaceae</taxon>
        <taxon>Flaviaestuariibacter</taxon>
    </lineage>
</organism>